<feature type="non-terminal residue" evidence="2">
    <location>
        <position position="1"/>
    </location>
</feature>
<evidence type="ECO:0000256" key="1">
    <source>
        <dbReference type="SAM" id="SignalP"/>
    </source>
</evidence>
<gene>
    <name evidence="2" type="ORF">Anas_06054</name>
</gene>
<keyword evidence="1" id="KW-0732">Signal</keyword>
<feature type="signal peptide" evidence="1">
    <location>
        <begin position="1"/>
        <end position="23"/>
    </location>
</feature>
<dbReference type="EMBL" id="SEYY01021722">
    <property type="protein sequence ID" value="KAB7496131.1"/>
    <property type="molecule type" value="Genomic_DNA"/>
</dbReference>
<dbReference type="AlphaFoldDB" id="A0A5N5SPV4"/>
<reference evidence="2 3" key="1">
    <citation type="journal article" date="2019" name="PLoS Biol.">
        <title>Sex chromosomes control vertical transmission of feminizing Wolbachia symbionts in an isopod.</title>
        <authorList>
            <person name="Becking T."/>
            <person name="Chebbi M.A."/>
            <person name="Giraud I."/>
            <person name="Moumen B."/>
            <person name="Laverre T."/>
            <person name="Caubet Y."/>
            <person name="Peccoud J."/>
            <person name="Gilbert C."/>
            <person name="Cordaux R."/>
        </authorList>
    </citation>
    <scope>NUCLEOTIDE SEQUENCE [LARGE SCALE GENOMIC DNA]</scope>
    <source>
        <strain evidence="2">ANa2</strain>
        <tissue evidence="2">Whole body excluding digestive tract and cuticle</tissue>
    </source>
</reference>
<sequence length="188" mass="21160">LLQRLDNTMLLFYLSSVLFSVLGINSSELLEVICPPFEESDNQNNIPYITARLVPGIRSSNNEYCQCSLTEHGTAKTAILKCEFNDEKDIIIKDSLFPFKNYSVTSAYVRMKNTRSATITGDFLSSWMDAPSSALDLWHCGNVELASLIVLSNHFRPFSYGTEAEVPLGLRNAELGRSTLEYFITLKR</sequence>
<protein>
    <submittedName>
        <fullName evidence="2">Uncharacterized protein</fullName>
    </submittedName>
</protein>
<dbReference type="OrthoDB" id="6369181at2759"/>
<evidence type="ECO:0000313" key="3">
    <source>
        <dbReference type="Proteomes" id="UP000326759"/>
    </source>
</evidence>
<keyword evidence="3" id="KW-1185">Reference proteome</keyword>
<dbReference type="Proteomes" id="UP000326759">
    <property type="component" value="Unassembled WGS sequence"/>
</dbReference>
<comment type="caution">
    <text evidence="2">The sequence shown here is derived from an EMBL/GenBank/DDBJ whole genome shotgun (WGS) entry which is preliminary data.</text>
</comment>
<accession>A0A5N5SPV4</accession>
<proteinExistence type="predicted"/>
<organism evidence="2 3">
    <name type="scientific">Armadillidium nasatum</name>
    <dbReference type="NCBI Taxonomy" id="96803"/>
    <lineage>
        <taxon>Eukaryota</taxon>
        <taxon>Metazoa</taxon>
        <taxon>Ecdysozoa</taxon>
        <taxon>Arthropoda</taxon>
        <taxon>Crustacea</taxon>
        <taxon>Multicrustacea</taxon>
        <taxon>Malacostraca</taxon>
        <taxon>Eumalacostraca</taxon>
        <taxon>Peracarida</taxon>
        <taxon>Isopoda</taxon>
        <taxon>Oniscidea</taxon>
        <taxon>Crinocheta</taxon>
        <taxon>Armadillidiidae</taxon>
        <taxon>Armadillidium</taxon>
    </lineage>
</organism>
<evidence type="ECO:0000313" key="2">
    <source>
        <dbReference type="EMBL" id="KAB7496131.1"/>
    </source>
</evidence>
<feature type="chain" id="PRO_5024302208" evidence="1">
    <location>
        <begin position="24"/>
        <end position="188"/>
    </location>
</feature>
<name>A0A5N5SPV4_9CRUS</name>